<evidence type="ECO:0000256" key="8">
    <source>
        <dbReference type="SAM" id="MobiDB-lite"/>
    </source>
</evidence>
<keyword evidence="4" id="KW-0507">mRNA processing</keyword>
<dbReference type="SUPFAM" id="SSF158230">
    <property type="entry name" value="PRP4-like"/>
    <property type="match status" value="1"/>
</dbReference>
<dbReference type="OrthoDB" id="10261918at2759"/>
<dbReference type="Pfam" id="PF08799">
    <property type="entry name" value="PRP4"/>
    <property type="match status" value="1"/>
</dbReference>
<dbReference type="SUPFAM" id="SSF47938">
    <property type="entry name" value="Functional domain of the splicing factor Prp18"/>
    <property type="match status" value="1"/>
</dbReference>
<dbReference type="PANTHER" id="PTHR13007">
    <property type="entry name" value="PRE-MRNA SPLICING FACTOR-RELATED"/>
    <property type="match status" value="1"/>
</dbReference>
<organism evidence="11 12">
    <name type="scientific">Exophiala oligosperma</name>
    <dbReference type="NCBI Taxonomy" id="215243"/>
    <lineage>
        <taxon>Eukaryota</taxon>
        <taxon>Fungi</taxon>
        <taxon>Dikarya</taxon>
        <taxon>Ascomycota</taxon>
        <taxon>Pezizomycotina</taxon>
        <taxon>Eurotiomycetes</taxon>
        <taxon>Chaetothyriomycetidae</taxon>
        <taxon>Chaetothyriales</taxon>
        <taxon>Herpotrichiellaceae</taxon>
        <taxon>Exophiala</taxon>
    </lineage>
</organism>
<dbReference type="GeneID" id="27359787"/>
<dbReference type="AlphaFoldDB" id="A0A0D2DBT2"/>
<feature type="compositionally biased region" description="Low complexity" evidence="8">
    <location>
        <begin position="20"/>
        <end position="38"/>
    </location>
</feature>
<evidence type="ECO:0000256" key="6">
    <source>
        <dbReference type="ARBA" id="ARBA00023187"/>
    </source>
</evidence>
<evidence type="ECO:0000256" key="3">
    <source>
        <dbReference type="ARBA" id="ARBA00018242"/>
    </source>
</evidence>
<evidence type="ECO:0000313" key="12">
    <source>
        <dbReference type="Proteomes" id="UP000053342"/>
    </source>
</evidence>
<dbReference type="FunFam" id="1.20.940.10:FF:000008">
    <property type="entry name" value="Related to potassium channel regulatory factor"/>
    <property type="match status" value="1"/>
</dbReference>
<name>A0A0D2DBT2_9EURO</name>
<keyword evidence="7" id="KW-0539">Nucleus</keyword>
<feature type="region of interest" description="Disordered" evidence="8">
    <location>
        <begin position="1"/>
        <end position="150"/>
    </location>
</feature>
<reference evidence="11 12" key="1">
    <citation type="submission" date="2015-01" db="EMBL/GenBank/DDBJ databases">
        <title>The Genome Sequence of Exophiala oligosperma CBS72588.</title>
        <authorList>
            <consortium name="The Broad Institute Genomics Platform"/>
            <person name="Cuomo C."/>
            <person name="de Hoog S."/>
            <person name="Gorbushina A."/>
            <person name="Stielow B."/>
            <person name="Teixiera M."/>
            <person name="Abouelleil A."/>
            <person name="Chapman S.B."/>
            <person name="Priest M."/>
            <person name="Young S.K."/>
            <person name="Wortman J."/>
            <person name="Nusbaum C."/>
            <person name="Birren B."/>
        </authorList>
    </citation>
    <scope>NUCLEOTIDE SEQUENCE [LARGE SCALE GENOMIC DNA]</scope>
    <source>
        <strain evidence="11 12">CBS 72588</strain>
    </source>
</reference>
<comment type="similarity">
    <text evidence="2">Belongs to the PRP18 family.</text>
</comment>
<feature type="compositionally biased region" description="Low complexity" evidence="8">
    <location>
        <begin position="131"/>
        <end position="142"/>
    </location>
</feature>
<dbReference type="InterPro" id="IPR036285">
    <property type="entry name" value="PRP4-like_sf"/>
</dbReference>
<dbReference type="GO" id="GO:0000350">
    <property type="term" value="P:generation of catalytic spliceosome for second transesterification step"/>
    <property type="evidence" value="ECO:0007669"/>
    <property type="project" value="TreeGrafter"/>
</dbReference>
<dbReference type="InterPro" id="IPR004098">
    <property type="entry name" value="Prp18"/>
</dbReference>
<dbReference type="InterPro" id="IPR039979">
    <property type="entry name" value="PRPF18"/>
</dbReference>
<keyword evidence="12" id="KW-1185">Reference proteome</keyword>
<feature type="domain" description="Pre-mRNA processing factor 4 (PRP4)-like" evidence="10">
    <location>
        <begin position="152"/>
        <end position="176"/>
    </location>
</feature>
<dbReference type="EMBL" id="KN847338">
    <property type="protein sequence ID" value="KIW40523.1"/>
    <property type="molecule type" value="Genomic_DNA"/>
</dbReference>
<feature type="compositionally biased region" description="Basic and acidic residues" evidence="8">
    <location>
        <begin position="59"/>
        <end position="69"/>
    </location>
</feature>
<proteinExistence type="inferred from homology"/>
<dbReference type="HOGENOM" id="CLU_039675_1_0_1"/>
<dbReference type="GO" id="GO:0071021">
    <property type="term" value="C:U2-type post-spliceosomal complex"/>
    <property type="evidence" value="ECO:0007669"/>
    <property type="project" value="TreeGrafter"/>
</dbReference>
<dbReference type="GO" id="GO:0046540">
    <property type="term" value="C:U4/U6 x U5 tri-snRNP complex"/>
    <property type="evidence" value="ECO:0007669"/>
    <property type="project" value="TreeGrafter"/>
</dbReference>
<sequence length="387" mass="43588">MDFKSLMSAQIAKSKPKPTPSKSPEQQAPSTSSQSPAQKYLRRAELEAAREAAYAAEQARIEAEREERASKKRKLEEEEAERAAAREEKKRRLAEESRRRREEEEREEERKRRKRLGLPEDPPLGGEDGKTATSSTPTTPTPEQDIPDDELRSKLRSLNEPVAMYDETHPSRLRRYYGLTTPSKSLTSSNKPKLSNGPIPTTLELVPERDMLIPSALPPASDTAAHAYLYRQLASYFTLLLAEWSSALSSRDPSVKASSSGKAAHASYLQVLKDLTPLFRRFERADLDHALLDPICQIVRSAQARRYVEANDRYLTLSIGKAAWPIGVTMVGIHERSAREKLHEASDGKQAHIMADEATRKFLQSIKRCLTFAQTRWPPEDLGQLMG</sequence>
<evidence type="ECO:0000256" key="4">
    <source>
        <dbReference type="ARBA" id="ARBA00022664"/>
    </source>
</evidence>
<evidence type="ECO:0000256" key="5">
    <source>
        <dbReference type="ARBA" id="ARBA00022728"/>
    </source>
</evidence>
<evidence type="ECO:0000259" key="10">
    <source>
        <dbReference type="Pfam" id="PF08799"/>
    </source>
</evidence>
<dbReference type="GO" id="GO:0005682">
    <property type="term" value="C:U5 snRNP"/>
    <property type="evidence" value="ECO:0007669"/>
    <property type="project" value="TreeGrafter"/>
</dbReference>
<evidence type="ECO:0000256" key="1">
    <source>
        <dbReference type="ARBA" id="ARBA00004123"/>
    </source>
</evidence>
<evidence type="ECO:0000259" key="9">
    <source>
        <dbReference type="Pfam" id="PF02840"/>
    </source>
</evidence>
<comment type="subcellular location">
    <subcellularLocation>
        <location evidence="1">Nucleus</location>
    </subcellularLocation>
</comment>
<evidence type="ECO:0000256" key="2">
    <source>
        <dbReference type="ARBA" id="ARBA00008137"/>
    </source>
</evidence>
<dbReference type="InterPro" id="IPR014906">
    <property type="entry name" value="PRP4-like"/>
</dbReference>
<evidence type="ECO:0000313" key="11">
    <source>
        <dbReference type="EMBL" id="KIW40523.1"/>
    </source>
</evidence>
<protein>
    <recommendedName>
        <fullName evidence="3">Pre-mRNA-splicing factor 18</fullName>
    </recommendedName>
</protein>
<dbReference type="STRING" id="215243.A0A0D2DBT2"/>
<keyword evidence="6" id="KW-0508">mRNA splicing</keyword>
<dbReference type="PANTHER" id="PTHR13007:SF19">
    <property type="entry name" value="PRE-MRNA-SPLICING FACTOR 18"/>
    <property type="match status" value="1"/>
</dbReference>
<gene>
    <name evidence="11" type="ORF">PV06_07713</name>
</gene>
<dbReference type="Pfam" id="PF02840">
    <property type="entry name" value="Prp18"/>
    <property type="match status" value="1"/>
</dbReference>
<accession>A0A0D2DBT2</accession>
<feature type="domain" description="Prp18" evidence="9">
    <location>
        <begin position="235"/>
        <end position="378"/>
    </location>
</feature>
<keyword evidence="5" id="KW-0747">Spliceosome</keyword>
<dbReference type="VEuPathDB" id="FungiDB:PV06_07713"/>
<evidence type="ECO:0000256" key="7">
    <source>
        <dbReference type="ARBA" id="ARBA00023242"/>
    </source>
</evidence>
<feature type="compositionally biased region" description="Basic and acidic residues" evidence="8">
    <location>
        <begin position="81"/>
        <end position="103"/>
    </location>
</feature>
<dbReference type="Gene3D" id="1.20.940.10">
    <property type="entry name" value="Functional domain of the splicing factor Prp18"/>
    <property type="match status" value="1"/>
</dbReference>
<dbReference type="RefSeq" id="XP_016260739.1">
    <property type="nucleotide sequence ID" value="XM_016408985.1"/>
</dbReference>
<dbReference type="Proteomes" id="UP000053342">
    <property type="component" value="Unassembled WGS sequence"/>
</dbReference>